<feature type="non-terminal residue" evidence="1">
    <location>
        <position position="72"/>
    </location>
</feature>
<comment type="caution">
    <text evidence="1">The sequence shown here is derived from an EMBL/GenBank/DDBJ whole genome shotgun (WGS) entry which is preliminary data.</text>
</comment>
<evidence type="ECO:0000313" key="2">
    <source>
        <dbReference type="Proteomes" id="UP000789920"/>
    </source>
</evidence>
<protein>
    <submittedName>
        <fullName evidence="1">25386_t:CDS:1</fullName>
    </submittedName>
</protein>
<evidence type="ECO:0000313" key="1">
    <source>
        <dbReference type="EMBL" id="CAG8849339.1"/>
    </source>
</evidence>
<dbReference type="EMBL" id="CAJVQC010164962">
    <property type="protein sequence ID" value="CAG8849339.1"/>
    <property type="molecule type" value="Genomic_DNA"/>
</dbReference>
<proteinExistence type="predicted"/>
<keyword evidence="2" id="KW-1185">Reference proteome</keyword>
<feature type="non-terminal residue" evidence="1">
    <location>
        <position position="1"/>
    </location>
</feature>
<name>A0ACA9SUE5_9GLOM</name>
<reference evidence="1" key="1">
    <citation type="submission" date="2021-06" db="EMBL/GenBank/DDBJ databases">
        <authorList>
            <person name="Kallberg Y."/>
            <person name="Tangrot J."/>
            <person name="Rosling A."/>
        </authorList>
    </citation>
    <scope>NUCLEOTIDE SEQUENCE</scope>
    <source>
        <strain evidence="1">MA461A</strain>
    </source>
</reference>
<dbReference type="Proteomes" id="UP000789920">
    <property type="component" value="Unassembled WGS sequence"/>
</dbReference>
<sequence length="72" mass="8262">DRCHIISPFGPINYLPFDPTICSLSASCTTLGCVSNMNDKILEWAYKKAVEESPENFPIYLYEIFKLSIERK</sequence>
<accession>A0ACA9SUE5</accession>
<gene>
    <name evidence="1" type="ORF">RPERSI_LOCUS35545</name>
</gene>
<organism evidence="1 2">
    <name type="scientific">Racocetra persica</name>
    <dbReference type="NCBI Taxonomy" id="160502"/>
    <lineage>
        <taxon>Eukaryota</taxon>
        <taxon>Fungi</taxon>
        <taxon>Fungi incertae sedis</taxon>
        <taxon>Mucoromycota</taxon>
        <taxon>Glomeromycotina</taxon>
        <taxon>Glomeromycetes</taxon>
        <taxon>Diversisporales</taxon>
        <taxon>Gigasporaceae</taxon>
        <taxon>Racocetra</taxon>
    </lineage>
</organism>